<accession>A0A5N5QKK9</accession>
<keyword evidence="5" id="KW-0413">Isomerase</keyword>
<dbReference type="InterPro" id="IPR057678">
    <property type="entry name" value="DUF7918"/>
</dbReference>
<dbReference type="Proteomes" id="UP000383932">
    <property type="component" value="Unassembled WGS sequence"/>
</dbReference>
<dbReference type="CDD" id="cd01928">
    <property type="entry name" value="Cyclophilin_PPIL3_like"/>
    <property type="match status" value="1"/>
</dbReference>
<evidence type="ECO:0000256" key="2">
    <source>
        <dbReference type="ARBA" id="ARBA00002388"/>
    </source>
</evidence>
<gene>
    <name evidence="11" type="ORF">CTheo_4535</name>
</gene>
<comment type="similarity">
    <text evidence="7">Belongs to the cyclophilin-type PPIase family. PPIL3 subfamily.</text>
</comment>
<evidence type="ECO:0000256" key="3">
    <source>
        <dbReference type="ARBA" id="ARBA00013194"/>
    </source>
</evidence>
<evidence type="ECO:0000256" key="6">
    <source>
        <dbReference type="ARBA" id="ARBA00029569"/>
    </source>
</evidence>
<dbReference type="GO" id="GO:0003755">
    <property type="term" value="F:peptidyl-prolyl cis-trans isomerase activity"/>
    <property type="evidence" value="ECO:0007669"/>
    <property type="project" value="UniProtKB-KW"/>
</dbReference>
<evidence type="ECO:0000256" key="4">
    <source>
        <dbReference type="ARBA" id="ARBA00023110"/>
    </source>
</evidence>
<dbReference type="PANTHER" id="PTHR45625:SF2">
    <property type="entry name" value="PEPTIDYL-PROLYL CIS-TRANS ISOMERASE-LIKE 3"/>
    <property type="match status" value="1"/>
</dbReference>
<evidence type="ECO:0000256" key="8">
    <source>
        <dbReference type="ARBA" id="ARBA00040797"/>
    </source>
</evidence>
<evidence type="ECO:0000259" key="10">
    <source>
        <dbReference type="PROSITE" id="PS50072"/>
    </source>
</evidence>
<reference evidence="11 12" key="1">
    <citation type="journal article" date="2019" name="Fungal Biol. Biotechnol.">
        <title>Draft genome sequence of fastidious pathogen Ceratobasidium theobromae, which causes vascular-streak dieback in Theobroma cacao.</title>
        <authorList>
            <person name="Ali S.S."/>
            <person name="Asman A."/>
            <person name="Shao J."/>
            <person name="Firmansyah A.P."/>
            <person name="Susilo A.W."/>
            <person name="Rosmana A."/>
            <person name="McMahon P."/>
            <person name="Junaid M."/>
            <person name="Guest D."/>
            <person name="Kheng T.Y."/>
            <person name="Meinhardt L.W."/>
            <person name="Bailey B.A."/>
        </authorList>
    </citation>
    <scope>NUCLEOTIDE SEQUENCE [LARGE SCALE GENOMIC DNA]</scope>
    <source>
        <strain evidence="11 12">CT2</strain>
    </source>
</reference>
<dbReference type="InterPro" id="IPR002130">
    <property type="entry name" value="Cyclophilin-type_PPIase_dom"/>
</dbReference>
<feature type="compositionally biased region" description="Acidic residues" evidence="9">
    <location>
        <begin position="415"/>
        <end position="424"/>
    </location>
</feature>
<comment type="catalytic activity">
    <reaction evidence="1">
        <text>[protein]-peptidylproline (omega=180) = [protein]-peptidylproline (omega=0)</text>
        <dbReference type="Rhea" id="RHEA:16237"/>
        <dbReference type="Rhea" id="RHEA-COMP:10747"/>
        <dbReference type="Rhea" id="RHEA-COMP:10748"/>
        <dbReference type="ChEBI" id="CHEBI:83833"/>
        <dbReference type="ChEBI" id="CHEBI:83834"/>
        <dbReference type="EC" id="5.2.1.8"/>
    </reaction>
</comment>
<comment type="function">
    <text evidence="2">PPIases accelerate the folding of proteins. It catalyzes the cis-trans isomerization of proline imidic peptide bonds in oligopeptides.</text>
</comment>
<feature type="region of interest" description="Disordered" evidence="9">
    <location>
        <begin position="401"/>
        <end position="516"/>
    </location>
</feature>
<evidence type="ECO:0000256" key="5">
    <source>
        <dbReference type="ARBA" id="ARBA00023235"/>
    </source>
</evidence>
<dbReference type="GO" id="GO:0071013">
    <property type="term" value="C:catalytic step 2 spliceosome"/>
    <property type="evidence" value="ECO:0007669"/>
    <property type="project" value="TreeGrafter"/>
</dbReference>
<dbReference type="PANTHER" id="PTHR45625">
    <property type="entry name" value="PEPTIDYL-PROLYL CIS-TRANS ISOMERASE-RELATED"/>
    <property type="match status" value="1"/>
</dbReference>
<organism evidence="11 12">
    <name type="scientific">Ceratobasidium theobromae</name>
    <dbReference type="NCBI Taxonomy" id="1582974"/>
    <lineage>
        <taxon>Eukaryota</taxon>
        <taxon>Fungi</taxon>
        <taxon>Dikarya</taxon>
        <taxon>Basidiomycota</taxon>
        <taxon>Agaricomycotina</taxon>
        <taxon>Agaricomycetes</taxon>
        <taxon>Cantharellales</taxon>
        <taxon>Ceratobasidiaceae</taxon>
        <taxon>Ceratobasidium</taxon>
    </lineage>
</organism>
<dbReference type="EC" id="5.2.1.8" evidence="3"/>
<sequence length="516" mass="57294">MSVTLHTSLGDIKIEVFCEAVPKASENFLALCASGAYDGCLFHRNMKGFMVQTGDPTGTGKGGQSIWGKPFGDEIRATLKFNARGIVAMANSGPDSNKSQFFITYAKQSHLDSKYTIFGRVIDGADTTLDAIERIAVNEKYRPLHEIKLNKPSRRVPVPVNLIMLQHNDFSACVFVDSKELEYFEPRVKFDDSEDGSEVMHAYIIGEPGKNFTVSWKDHRGVHASSGHIFIDGKDVASAIIRPGRGKPVSRSGVKIAATKLRPFRFANLSITANDALADKKKDKERLKEMSTIRLAITYVQLGDVVPFKSQEVHDWGHSPRSRSRSQEAKAMGLMTEQVHLFTARRTYIYLAWGRFDTKIAIPASRSVASRPLNPDRPGPDVQFVFTYATREHLMAAGIVPNPRAPRIRPRDTIILDDEDDEGEDRPRLQPRNNKRAQEGSGVGAQKRARLDAPDGQPSPEAAAPQNEDEDLAELQRYMDEYNLRNSQSEGQASSPRPGANHNNSRDDSDSGSQEL</sequence>
<evidence type="ECO:0000313" key="11">
    <source>
        <dbReference type="EMBL" id="KAB5592011.1"/>
    </source>
</evidence>
<protein>
    <recommendedName>
        <fullName evidence="8">Peptidyl-prolyl cis-trans isomerase-like 3</fullName>
        <ecNumber evidence="3">5.2.1.8</ecNumber>
    </recommendedName>
    <alternativeName>
        <fullName evidence="6">Rotamase</fullName>
    </alternativeName>
</protein>
<feature type="domain" description="PPIase cyclophilin-type" evidence="10">
    <location>
        <begin position="6"/>
        <end position="154"/>
    </location>
</feature>
<keyword evidence="4" id="KW-0697">Rotamase</keyword>
<evidence type="ECO:0000256" key="9">
    <source>
        <dbReference type="SAM" id="MobiDB-lite"/>
    </source>
</evidence>
<dbReference type="PROSITE" id="PS00170">
    <property type="entry name" value="CSA_PPIASE_1"/>
    <property type="match status" value="1"/>
</dbReference>
<feature type="compositionally biased region" description="Polar residues" evidence="9">
    <location>
        <begin position="484"/>
        <end position="495"/>
    </location>
</feature>
<dbReference type="Gene3D" id="2.40.100.10">
    <property type="entry name" value="Cyclophilin-like"/>
    <property type="match status" value="1"/>
</dbReference>
<dbReference type="PROSITE" id="PS50072">
    <property type="entry name" value="CSA_PPIASE_2"/>
    <property type="match status" value="1"/>
</dbReference>
<evidence type="ECO:0000313" key="12">
    <source>
        <dbReference type="Proteomes" id="UP000383932"/>
    </source>
</evidence>
<dbReference type="PRINTS" id="PR00153">
    <property type="entry name" value="CSAPPISMRASE"/>
</dbReference>
<dbReference type="InterPro" id="IPR029000">
    <property type="entry name" value="Cyclophilin-like_dom_sf"/>
</dbReference>
<dbReference type="OrthoDB" id="271386at2759"/>
<dbReference type="SUPFAM" id="SSF50891">
    <property type="entry name" value="Cyclophilin-like"/>
    <property type="match status" value="1"/>
</dbReference>
<dbReference type="GO" id="GO:0006457">
    <property type="term" value="P:protein folding"/>
    <property type="evidence" value="ECO:0007669"/>
    <property type="project" value="InterPro"/>
</dbReference>
<dbReference type="FunFam" id="2.40.100.10:FF:000012">
    <property type="entry name" value="Peptidyl-prolyl cis-trans isomerase"/>
    <property type="match status" value="1"/>
</dbReference>
<proteinExistence type="inferred from homology"/>
<dbReference type="InterPro" id="IPR020892">
    <property type="entry name" value="Cyclophilin-type_PPIase_CS"/>
</dbReference>
<evidence type="ECO:0000256" key="1">
    <source>
        <dbReference type="ARBA" id="ARBA00000971"/>
    </source>
</evidence>
<evidence type="ECO:0000256" key="7">
    <source>
        <dbReference type="ARBA" id="ARBA00038286"/>
    </source>
</evidence>
<comment type="caution">
    <text evidence="11">The sequence shown here is derived from an EMBL/GenBank/DDBJ whole genome shotgun (WGS) entry which is preliminary data.</text>
</comment>
<name>A0A5N5QKK9_9AGAM</name>
<dbReference type="InterPro" id="IPR044666">
    <property type="entry name" value="Cyclophilin_A-like"/>
</dbReference>
<dbReference type="EMBL" id="SSOP01000079">
    <property type="protein sequence ID" value="KAB5592011.1"/>
    <property type="molecule type" value="Genomic_DNA"/>
</dbReference>
<keyword evidence="12" id="KW-1185">Reference proteome</keyword>
<dbReference type="Pfam" id="PF25534">
    <property type="entry name" value="DUF7918"/>
    <property type="match status" value="1"/>
</dbReference>
<dbReference type="AlphaFoldDB" id="A0A5N5QKK9"/>
<dbReference type="Pfam" id="PF00160">
    <property type="entry name" value="Pro_isomerase"/>
    <property type="match status" value="1"/>
</dbReference>